<evidence type="ECO:0000256" key="8">
    <source>
        <dbReference type="ARBA" id="ARBA00023306"/>
    </source>
</evidence>
<keyword evidence="6 14" id="KW-0133">Cell shape</keyword>
<feature type="binding site" evidence="14">
    <location>
        <position position="327"/>
    </location>
    <ligand>
        <name>UDP-N-acetyl-alpha-D-glucosamine</name>
        <dbReference type="ChEBI" id="CHEBI:57705"/>
    </ligand>
</feature>
<evidence type="ECO:0000256" key="5">
    <source>
        <dbReference type="ARBA" id="ARBA00022679"/>
    </source>
</evidence>
<evidence type="ECO:0000256" key="2">
    <source>
        <dbReference type="ARBA" id="ARBA00004752"/>
    </source>
</evidence>
<evidence type="ECO:0000256" key="7">
    <source>
        <dbReference type="ARBA" id="ARBA00022984"/>
    </source>
</evidence>
<feature type="active site" description="Proton donor" evidence="14">
    <location>
        <position position="115"/>
    </location>
</feature>
<evidence type="ECO:0000313" key="16">
    <source>
        <dbReference type="EMBL" id="BET44805.1"/>
    </source>
</evidence>
<keyword evidence="5 14" id="KW-0808">Transferase</keyword>
<keyword evidence="7 14" id="KW-0573">Peptidoglycan synthesis</keyword>
<dbReference type="FunFam" id="3.65.10.10:FF:000002">
    <property type="entry name" value="UDP-N-acetylglucosamine 1-carboxyvinyltransferase"/>
    <property type="match status" value="1"/>
</dbReference>
<dbReference type="GO" id="GO:0008760">
    <property type="term" value="F:UDP-N-acetylglucosamine 1-carboxyvinyltransferase activity"/>
    <property type="evidence" value="ECO:0007669"/>
    <property type="project" value="UniProtKB-UniRule"/>
</dbReference>
<evidence type="ECO:0000256" key="13">
    <source>
        <dbReference type="ARBA" id="ARBA00057879"/>
    </source>
</evidence>
<dbReference type="NCBIfam" id="TIGR01072">
    <property type="entry name" value="murA"/>
    <property type="match status" value="1"/>
</dbReference>
<evidence type="ECO:0000256" key="6">
    <source>
        <dbReference type="ARBA" id="ARBA00022960"/>
    </source>
</evidence>
<dbReference type="Pfam" id="PF00275">
    <property type="entry name" value="EPSP_synthase"/>
    <property type="match status" value="1"/>
</dbReference>
<dbReference type="NCBIfam" id="NF006873">
    <property type="entry name" value="PRK09369.1"/>
    <property type="match status" value="1"/>
</dbReference>
<accession>A0AAT9G552</accession>
<keyword evidence="10 14" id="KW-0670">Pyruvate</keyword>
<dbReference type="GO" id="GO:0051301">
    <property type="term" value="P:cell division"/>
    <property type="evidence" value="ECO:0007669"/>
    <property type="project" value="UniProtKB-KW"/>
</dbReference>
<feature type="modified residue" description="2-(S-cysteinyl)pyruvic acid O-phosphothioketal" evidence="14">
    <location>
        <position position="115"/>
    </location>
</feature>
<feature type="binding site" evidence="14">
    <location>
        <begin position="22"/>
        <end position="23"/>
    </location>
    <ligand>
        <name>phosphoenolpyruvate</name>
        <dbReference type="ChEBI" id="CHEBI:58702"/>
    </ligand>
</feature>
<keyword evidence="4 14" id="KW-0132">Cell division</keyword>
<feature type="domain" description="Enolpyruvate transferase" evidence="15">
    <location>
        <begin position="8"/>
        <end position="406"/>
    </location>
</feature>
<dbReference type="GO" id="GO:0019277">
    <property type="term" value="P:UDP-N-acetylgalactosamine biosynthetic process"/>
    <property type="evidence" value="ECO:0007669"/>
    <property type="project" value="InterPro"/>
</dbReference>
<dbReference type="SUPFAM" id="SSF55205">
    <property type="entry name" value="EPT/RTPC-like"/>
    <property type="match status" value="1"/>
</dbReference>
<organism evidence="16">
    <name type="scientific">Candidatus Aschnera chinzeii</name>
    <dbReference type="NCBI Taxonomy" id="1485666"/>
    <lineage>
        <taxon>Bacteria</taxon>
        <taxon>Pseudomonadati</taxon>
        <taxon>Pseudomonadota</taxon>
        <taxon>Gammaproteobacteria</taxon>
        <taxon>Enterobacterales</taxon>
        <taxon>Enterobacteriaceae</taxon>
        <taxon>Candidatus Aschnera</taxon>
    </lineage>
</organism>
<dbReference type="InterPro" id="IPR001986">
    <property type="entry name" value="Enolpyruvate_Tfrase_dom"/>
</dbReference>
<reference evidence="16" key="2">
    <citation type="submission" date="2023-10" db="EMBL/GenBank/DDBJ databases">
        <authorList>
            <person name="Koga R."/>
            <person name="Fukatsu T."/>
        </authorList>
    </citation>
    <scope>NUCLEOTIDE SEQUENCE</scope>
    <source>
        <strain evidence="16">Kw-01</strain>
    </source>
</reference>
<dbReference type="PANTHER" id="PTHR43783:SF1">
    <property type="entry name" value="UDP-N-ACETYLGLUCOSAMINE 1-CARBOXYVINYLTRANSFERASE"/>
    <property type="match status" value="1"/>
</dbReference>
<feature type="binding site" evidence="14">
    <location>
        <begin position="120"/>
        <end position="124"/>
    </location>
    <ligand>
        <name>UDP-N-acetyl-alpha-D-glucosamine</name>
        <dbReference type="ChEBI" id="CHEBI:57705"/>
    </ligand>
</feature>
<sequence length="417" mass="45336">MDKFKLHGPTCLMGDVHISGAKNAALPILFASLLAEEPVYLYNIPKVKDVYTTLKLLNKLGTTIICNDSIFIDARYVNKFCAPYELVKTMRASIWILAPLIARFGEAQVSLPGGCAIGARPIDLHIFGLEQLGVKITLKNGYIRAYVKGRLHGAKVIMTKVSVGATVSIMTASTLALGRTVIINAACEPEIEDTANFLNLLGAKISGAGTNIIIIEGVSRLGGGSYHILPDRIETGTFLVAAAISGGKITCYNTKPNILKIVLTKLRDSGADIQIGNDWIHLDMHGNRPKPINIKTGSYPNFPTDMQAQFCILNLIANGISKITETVFENRFMHILELKRMGARVEIRGNTVICYGINQLTGAQVMATDLRASASLVLAGCIAKGNTIVERIYHIDRGYDQIEKKLRSLGANIKRIS</sequence>
<evidence type="ECO:0000256" key="10">
    <source>
        <dbReference type="ARBA" id="ARBA00023317"/>
    </source>
</evidence>
<dbReference type="EC" id="2.5.1.7" evidence="14"/>
<name>A0AAT9G552_9ENTR</name>
<evidence type="ECO:0000259" key="15">
    <source>
        <dbReference type="Pfam" id="PF00275"/>
    </source>
</evidence>
<protein>
    <recommendedName>
        <fullName evidence="14">UDP-N-acetylglucosamine 1-carboxyvinyltransferase</fullName>
        <ecNumber evidence="14">2.5.1.7</ecNumber>
    </recommendedName>
    <alternativeName>
        <fullName evidence="14">Enoylpyruvate transferase</fullName>
    </alternativeName>
    <alternativeName>
        <fullName evidence="14">UDP-N-acetylglucosamine enolpyruvyl transferase</fullName>
        <shortName evidence="14">EPT</shortName>
    </alternativeName>
</protein>
<feature type="binding site" evidence="14">
    <location>
        <begin position="160"/>
        <end position="163"/>
    </location>
    <ligand>
        <name>UDP-N-acetyl-alpha-D-glucosamine</name>
        <dbReference type="ChEBI" id="CHEBI:57705"/>
    </ligand>
</feature>
<evidence type="ECO:0000256" key="3">
    <source>
        <dbReference type="ARBA" id="ARBA00022490"/>
    </source>
</evidence>
<keyword evidence="8 14" id="KW-0131">Cell cycle</keyword>
<evidence type="ECO:0000256" key="4">
    <source>
        <dbReference type="ARBA" id="ARBA00022618"/>
    </source>
</evidence>
<evidence type="ECO:0000256" key="1">
    <source>
        <dbReference type="ARBA" id="ARBA00004496"/>
    </source>
</evidence>
<dbReference type="GO" id="GO:0005737">
    <property type="term" value="C:cytoplasm"/>
    <property type="evidence" value="ECO:0007669"/>
    <property type="project" value="UniProtKB-SubCell"/>
</dbReference>
<dbReference type="PANTHER" id="PTHR43783">
    <property type="entry name" value="UDP-N-ACETYLGLUCOSAMINE 1-CARBOXYVINYLTRANSFERASE"/>
    <property type="match status" value="1"/>
</dbReference>
<evidence type="ECO:0000256" key="12">
    <source>
        <dbReference type="ARBA" id="ARBA00047527"/>
    </source>
</evidence>
<dbReference type="HAMAP" id="MF_00111">
    <property type="entry name" value="MurA"/>
    <property type="match status" value="1"/>
</dbReference>
<proteinExistence type="inferred from homology"/>
<dbReference type="AlphaFoldDB" id="A0AAT9G552"/>
<dbReference type="InterPro" id="IPR050068">
    <property type="entry name" value="MurA_subfamily"/>
</dbReference>
<dbReference type="GO" id="GO:0071555">
    <property type="term" value="P:cell wall organization"/>
    <property type="evidence" value="ECO:0007669"/>
    <property type="project" value="UniProtKB-KW"/>
</dbReference>
<dbReference type="Gene3D" id="3.65.10.10">
    <property type="entry name" value="Enolpyruvate transferase domain"/>
    <property type="match status" value="2"/>
</dbReference>
<dbReference type="InterPro" id="IPR036968">
    <property type="entry name" value="Enolpyruvate_Tfrase_sf"/>
</dbReference>
<feature type="binding site" evidence="14">
    <location>
        <position position="91"/>
    </location>
    <ligand>
        <name>UDP-N-acetyl-alpha-D-glucosamine</name>
        <dbReference type="ChEBI" id="CHEBI:57705"/>
    </ligand>
</feature>
<dbReference type="InterPro" id="IPR005750">
    <property type="entry name" value="UDP_GlcNAc_COvinyl_MurA"/>
</dbReference>
<dbReference type="CDD" id="cd01555">
    <property type="entry name" value="UdpNAET"/>
    <property type="match status" value="1"/>
</dbReference>
<evidence type="ECO:0000256" key="9">
    <source>
        <dbReference type="ARBA" id="ARBA00023316"/>
    </source>
</evidence>
<comment type="subcellular location">
    <subcellularLocation>
        <location evidence="1 14">Cytoplasm</location>
    </subcellularLocation>
</comment>
<feature type="binding site" evidence="14">
    <location>
        <position position="305"/>
    </location>
    <ligand>
        <name>UDP-N-acetyl-alpha-D-glucosamine</name>
        <dbReference type="ChEBI" id="CHEBI:57705"/>
    </ligand>
</feature>
<evidence type="ECO:0000256" key="14">
    <source>
        <dbReference type="HAMAP-Rule" id="MF_00111"/>
    </source>
</evidence>
<dbReference type="GO" id="GO:0009252">
    <property type="term" value="P:peptidoglycan biosynthetic process"/>
    <property type="evidence" value="ECO:0007669"/>
    <property type="project" value="UniProtKB-UniRule"/>
</dbReference>
<reference evidence="16" key="1">
    <citation type="journal article" date="2023" name="Front. Microbiol.">
        <title>Genome analysis of Candidatus Aschnera chinzeii, the bacterial endosymbiont of the blood-sucking bat fly Penicillidia jenynsii (Insecta: Diptera: Nycteribiidae).</title>
        <authorList>
            <person name="Koga R."/>
            <person name="Moriyama M."/>
            <person name="Nozaki T."/>
            <person name="Fukatsu T."/>
        </authorList>
    </citation>
    <scope>NUCLEOTIDE SEQUENCE</scope>
    <source>
        <strain evidence="16">Kw-01</strain>
    </source>
</reference>
<comment type="catalytic activity">
    <reaction evidence="12 14">
        <text>phosphoenolpyruvate + UDP-N-acetyl-alpha-D-glucosamine = UDP-N-acetyl-3-O-(1-carboxyvinyl)-alpha-D-glucosamine + phosphate</text>
        <dbReference type="Rhea" id="RHEA:18681"/>
        <dbReference type="ChEBI" id="CHEBI:43474"/>
        <dbReference type="ChEBI" id="CHEBI:57705"/>
        <dbReference type="ChEBI" id="CHEBI:58702"/>
        <dbReference type="ChEBI" id="CHEBI:68483"/>
        <dbReference type="EC" id="2.5.1.7"/>
    </reaction>
</comment>
<comment type="similarity">
    <text evidence="11 14">Belongs to the EPSP synthase family. MurA subfamily.</text>
</comment>
<dbReference type="EMBL" id="AP028961">
    <property type="protein sequence ID" value="BET44805.1"/>
    <property type="molecule type" value="Genomic_DNA"/>
</dbReference>
<dbReference type="InterPro" id="IPR013792">
    <property type="entry name" value="RNA3'P_cycl/enolpyr_Trfase_a/b"/>
</dbReference>
<evidence type="ECO:0000256" key="11">
    <source>
        <dbReference type="ARBA" id="ARBA00038367"/>
    </source>
</evidence>
<keyword evidence="3 14" id="KW-0963">Cytoplasm</keyword>
<comment type="pathway">
    <text evidence="2 14">Cell wall biogenesis; peptidoglycan biosynthesis.</text>
</comment>
<comment type="function">
    <text evidence="13">Cell wall formation. Adds enolpyruvyl to UDP-N-acetylglucosamine. Target for the antibiotic fosfomycin.</text>
</comment>
<keyword evidence="9 14" id="KW-0961">Cell wall biogenesis/degradation</keyword>
<dbReference type="GO" id="GO:0008360">
    <property type="term" value="P:regulation of cell shape"/>
    <property type="evidence" value="ECO:0007669"/>
    <property type="project" value="UniProtKB-KW"/>
</dbReference>
<gene>
    <name evidence="14 16" type="primary">murA</name>
    <name evidence="16" type="ORF">ACHINZ_4780</name>
</gene>